<keyword evidence="2" id="KW-1185">Reference proteome</keyword>
<accession>A0A4U6UG98</accession>
<dbReference type="Proteomes" id="UP000298652">
    <property type="component" value="Chromosome 5"/>
</dbReference>
<dbReference type="EMBL" id="CM016556">
    <property type="protein sequence ID" value="TKW13133.1"/>
    <property type="molecule type" value="Genomic_DNA"/>
</dbReference>
<proteinExistence type="predicted"/>
<evidence type="ECO:0000313" key="2">
    <source>
        <dbReference type="Proteomes" id="UP000298652"/>
    </source>
</evidence>
<gene>
    <name evidence="1" type="ORF">SEVIR_5G078901v2</name>
</gene>
<protein>
    <submittedName>
        <fullName evidence="1">Uncharacterized protein</fullName>
    </submittedName>
</protein>
<dbReference type="Gramene" id="TKW13133">
    <property type="protein sequence ID" value="TKW13133"/>
    <property type="gene ID" value="SEVIR_5G078901v2"/>
</dbReference>
<sequence>MEQGQQADRWTLGSIVATQQKHAGVGEHRTTEAVVREQWSNEQRRVCDEPGSFFCERTASDLREGRKNKRSEWSFCFL</sequence>
<reference evidence="1" key="1">
    <citation type="submission" date="2019-03" db="EMBL/GenBank/DDBJ databases">
        <title>WGS assembly of Setaria viridis.</title>
        <authorList>
            <person name="Huang P."/>
            <person name="Jenkins J."/>
            <person name="Grimwood J."/>
            <person name="Barry K."/>
            <person name="Healey A."/>
            <person name="Mamidi S."/>
            <person name="Sreedasyam A."/>
            <person name="Shu S."/>
            <person name="Feldman M."/>
            <person name="Wu J."/>
            <person name="Yu Y."/>
            <person name="Chen C."/>
            <person name="Johnson J."/>
            <person name="Rokhsar D."/>
            <person name="Baxter I."/>
            <person name="Schmutz J."/>
            <person name="Brutnell T."/>
            <person name="Kellogg E."/>
        </authorList>
    </citation>
    <scope>NUCLEOTIDE SEQUENCE [LARGE SCALE GENOMIC DNA]</scope>
</reference>
<organism evidence="1 2">
    <name type="scientific">Setaria viridis</name>
    <name type="common">Green bristlegrass</name>
    <name type="synonym">Setaria italica subsp. viridis</name>
    <dbReference type="NCBI Taxonomy" id="4556"/>
    <lineage>
        <taxon>Eukaryota</taxon>
        <taxon>Viridiplantae</taxon>
        <taxon>Streptophyta</taxon>
        <taxon>Embryophyta</taxon>
        <taxon>Tracheophyta</taxon>
        <taxon>Spermatophyta</taxon>
        <taxon>Magnoliopsida</taxon>
        <taxon>Liliopsida</taxon>
        <taxon>Poales</taxon>
        <taxon>Poaceae</taxon>
        <taxon>PACMAD clade</taxon>
        <taxon>Panicoideae</taxon>
        <taxon>Panicodae</taxon>
        <taxon>Paniceae</taxon>
        <taxon>Cenchrinae</taxon>
        <taxon>Setaria</taxon>
    </lineage>
</organism>
<dbReference type="AlphaFoldDB" id="A0A4U6UG98"/>
<name>A0A4U6UG98_SETVI</name>
<evidence type="ECO:0000313" key="1">
    <source>
        <dbReference type="EMBL" id="TKW13133.1"/>
    </source>
</evidence>